<dbReference type="AlphaFoldDB" id="A0A939EUB3"/>
<evidence type="ECO:0000313" key="2">
    <source>
        <dbReference type="EMBL" id="MBO0357376.1"/>
    </source>
</evidence>
<name>A0A939EUB3_9BACT</name>
<dbReference type="Proteomes" id="UP000664144">
    <property type="component" value="Unassembled WGS sequence"/>
</dbReference>
<dbReference type="PANTHER" id="PTHR43685">
    <property type="entry name" value="GLYCOSYLTRANSFERASE"/>
    <property type="match status" value="1"/>
</dbReference>
<gene>
    <name evidence="2" type="ORF">J0X19_05420</name>
</gene>
<dbReference type="PANTHER" id="PTHR43685:SF2">
    <property type="entry name" value="GLYCOSYLTRANSFERASE 2-LIKE DOMAIN-CONTAINING PROTEIN"/>
    <property type="match status" value="1"/>
</dbReference>
<dbReference type="InterPro" id="IPR001173">
    <property type="entry name" value="Glyco_trans_2-like"/>
</dbReference>
<evidence type="ECO:0000313" key="3">
    <source>
        <dbReference type="Proteomes" id="UP000664144"/>
    </source>
</evidence>
<dbReference type="EMBL" id="JAFLQZ010000003">
    <property type="protein sequence ID" value="MBO0357376.1"/>
    <property type="molecule type" value="Genomic_DNA"/>
</dbReference>
<dbReference type="InterPro" id="IPR050834">
    <property type="entry name" value="Glycosyltransf_2"/>
</dbReference>
<dbReference type="Pfam" id="PF00535">
    <property type="entry name" value="Glycos_transf_2"/>
    <property type="match status" value="1"/>
</dbReference>
<keyword evidence="3" id="KW-1185">Reference proteome</keyword>
<feature type="domain" description="Glycosyltransferase 2-like" evidence="1">
    <location>
        <begin position="5"/>
        <end position="128"/>
    </location>
</feature>
<protein>
    <submittedName>
        <fullName evidence="2">Glycosyltransferase family 2 protein</fullName>
    </submittedName>
</protein>
<proteinExistence type="predicted"/>
<dbReference type="SUPFAM" id="SSF53448">
    <property type="entry name" value="Nucleotide-diphospho-sugar transferases"/>
    <property type="match status" value="1"/>
</dbReference>
<reference evidence="2" key="1">
    <citation type="submission" date="2021-03" db="EMBL/GenBank/DDBJ databases">
        <authorList>
            <person name="Kim M.K."/>
        </authorList>
    </citation>
    <scope>NUCLEOTIDE SEQUENCE</scope>
    <source>
        <strain evidence="2">BT186</strain>
    </source>
</reference>
<evidence type="ECO:0000259" key="1">
    <source>
        <dbReference type="Pfam" id="PF00535"/>
    </source>
</evidence>
<comment type="caution">
    <text evidence="2">The sequence shown here is derived from an EMBL/GenBank/DDBJ whole genome shotgun (WGS) entry which is preliminary data.</text>
</comment>
<accession>A0A939EUB3</accession>
<dbReference type="RefSeq" id="WP_206982238.1">
    <property type="nucleotide sequence ID" value="NZ_JAFLQZ010000003.1"/>
</dbReference>
<sequence length="343" mass="39132">MPALTIAIPTYNRNDALKNTIELLLPQLEPAVCVKVFDNCSDVAAADTLRAYAQANVTVVRNEVNVGMSGNFIKCFEQCESEWLWVLGDDDLPAPNAVETILGYTRAYPDVVFIKFDSNLSEYEEYNVEDVVSVGQEQLIENMKSFGNFLFLSSGVYRVSSITESIKNAYYFAATYAPQVALVLDYTRTHHNSKTLYSRHSIVEWKKPVQEQKWNDALLNKSLPDLVFLVASDSVRSVFLRKMAVCHAYNYISGADTFKSYVHANEKERYNLAADYFSSHSFVTWAGRWHRASTLFSFFKVSALMLLCESRLANKLMKSIIPFNKMDRSIYNKFLYSVKDTRL</sequence>
<dbReference type="Gene3D" id="3.90.550.10">
    <property type="entry name" value="Spore Coat Polysaccharide Biosynthesis Protein SpsA, Chain A"/>
    <property type="match status" value="1"/>
</dbReference>
<dbReference type="InterPro" id="IPR029044">
    <property type="entry name" value="Nucleotide-diphossugar_trans"/>
</dbReference>
<organism evidence="2 3">
    <name type="scientific">Hymenobacter telluris</name>
    <dbReference type="NCBI Taxonomy" id="2816474"/>
    <lineage>
        <taxon>Bacteria</taxon>
        <taxon>Pseudomonadati</taxon>
        <taxon>Bacteroidota</taxon>
        <taxon>Cytophagia</taxon>
        <taxon>Cytophagales</taxon>
        <taxon>Hymenobacteraceae</taxon>
        <taxon>Hymenobacter</taxon>
    </lineage>
</organism>